<evidence type="ECO:0000259" key="6">
    <source>
        <dbReference type="PROSITE" id="PS50865"/>
    </source>
</evidence>
<accession>A0AAV9X8B4</accession>
<reference evidence="7 8" key="1">
    <citation type="submission" date="2019-10" db="EMBL/GenBank/DDBJ databases">
        <authorList>
            <person name="Palmer J.M."/>
        </authorList>
    </citation>
    <scope>NUCLEOTIDE SEQUENCE [LARGE SCALE GENOMIC DNA]</scope>
    <source>
        <strain evidence="7 8">TWF694</strain>
    </source>
</reference>
<keyword evidence="3" id="KW-0862">Zinc</keyword>
<sequence>MATDPRCTFCWKPAKDLCGRCKAVRYCGSICQRADWKTHKVFCGLEYPSKDDEVASYRGVLFATDEDKPRFIELPIKNHDPNDSRTASILPKVADLLGESSPGLRSVTWNGRGNNEREFMRGRLVMHCQNYTFQEGFSNFKDERPINLALRKFTGLTKDFDMPGPVVVTKERWMKVDEYMDVEFDDLKDMVDLLIYQMRVSAEHKKIFKNFDFFPKLPSTTTPSSPGEGSSAAHHSIEQKQ</sequence>
<evidence type="ECO:0000313" key="8">
    <source>
        <dbReference type="Proteomes" id="UP001365542"/>
    </source>
</evidence>
<proteinExistence type="predicted"/>
<evidence type="ECO:0000313" key="7">
    <source>
        <dbReference type="EMBL" id="KAK6533574.1"/>
    </source>
</evidence>
<dbReference type="SUPFAM" id="SSF144232">
    <property type="entry name" value="HIT/MYND zinc finger-like"/>
    <property type="match status" value="1"/>
</dbReference>
<dbReference type="PROSITE" id="PS01360">
    <property type="entry name" value="ZF_MYND_1"/>
    <property type="match status" value="1"/>
</dbReference>
<dbReference type="AlphaFoldDB" id="A0AAV9X8B4"/>
<feature type="domain" description="MYND-type" evidence="6">
    <location>
        <begin position="7"/>
        <end position="43"/>
    </location>
</feature>
<keyword evidence="1" id="KW-0479">Metal-binding</keyword>
<dbReference type="Gene3D" id="6.10.140.2220">
    <property type="match status" value="1"/>
</dbReference>
<dbReference type="InterPro" id="IPR002893">
    <property type="entry name" value="Znf_MYND"/>
</dbReference>
<organism evidence="7 8">
    <name type="scientific">Orbilia ellipsospora</name>
    <dbReference type="NCBI Taxonomy" id="2528407"/>
    <lineage>
        <taxon>Eukaryota</taxon>
        <taxon>Fungi</taxon>
        <taxon>Dikarya</taxon>
        <taxon>Ascomycota</taxon>
        <taxon>Pezizomycotina</taxon>
        <taxon>Orbiliomycetes</taxon>
        <taxon>Orbiliales</taxon>
        <taxon>Orbiliaceae</taxon>
        <taxon>Orbilia</taxon>
    </lineage>
</organism>
<evidence type="ECO:0000256" key="3">
    <source>
        <dbReference type="ARBA" id="ARBA00022833"/>
    </source>
</evidence>
<keyword evidence="2 4" id="KW-0863">Zinc-finger</keyword>
<gene>
    <name evidence="7" type="ORF">TWF694_002512</name>
</gene>
<protein>
    <recommendedName>
        <fullName evidence="6">MYND-type domain-containing protein</fullName>
    </recommendedName>
</protein>
<evidence type="ECO:0000256" key="2">
    <source>
        <dbReference type="ARBA" id="ARBA00022771"/>
    </source>
</evidence>
<evidence type="ECO:0000256" key="1">
    <source>
        <dbReference type="ARBA" id="ARBA00022723"/>
    </source>
</evidence>
<evidence type="ECO:0000256" key="5">
    <source>
        <dbReference type="SAM" id="MobiDB-lite"/>
    </source>
</evidence>
<feature type="compositionally biased region" description="Low complexity" evidence="5">
    <location>
        <begin position="220"/>
        <end position="234"/>
    </location>
</feature>
<dbReference type="Proteomes" id="UP001365542">
    <property type="component" value="Unassembled WGS sequence"/>
</dbReference>
<comment type="caution">
    <text evidence="7">The sequence shown here is derived from an EMBL/GenBank/DDBJ whole genome shotgun (WGS) entry which is preliminary data.</text>
</comment>
<dbReference type="Pfam" id="PF01753">
    <property type="entry name" value="zf-MYND"/>
    <property type="match status" value="1"/>
</dbReference>
<dbReference type="GO" id="GO:0008270">
    <property type="term" value="F:zinc ion binding"/>
    <property type="evidence" value="ECO:0007669"/>
    <property type="project" value="UniProtKB-KW"/>
</dbReference>
<keyword evidence="8" id="KW-1185">Reference proteome</keyword>
<dbReference type="PROSITE" id="PS50865">
    <property type="entry name" value="ZF_MYND_2"/>
    <property type="match status" value="1"/>
</dbReference>
<name>A0AAV9X8B4_9PEZI</name>
<feature type="region of interest" description="Disordered" evidence="5">
    <location>
        <begin position="220"/>
        <end position="241"/>
    </location>
</feature>
<dbReference type="EMBL" id="JAVHJO010000011">
    <property type="protein sequence ID" value="KAK6533574.1"/>
    <property type="molecule type" value="Genomic_DNA"/>
</dbReference>
<evidence type="ECO:0000256" key="4">
    <source>
        <dbReference type="PROSITE-ProRule" id="PRU00134"/>
    </source>
</evidence>